<evidence type="ECO:0000313" key="2">
    <source>
        <dbReference type="Proteomes" id="UP000886885"/>
    </source>
</evidence>
<dbReference type="EMBL" id="JAAWWB010000018">
    <property type="protein sequence ID" value="KAG6761508.1"/>
    <property type="molecule type" value="Genomic_DNA"/>
</dbReference>
<dbReference type="Proteomes" id="UP000886885">
    <property type="component" value="Chromosome 9D"/>
</dbReference>
<sequence>MYVDSNIKYNIDTPLPISGDGEGSLILDDFEGDKTEFGGQKKMIILLMIRAWAWLLLDFRWAFNYLDFTFPNIVGGRRRVALKTKGFACLMIDLCLQAFGNVYLAASGGGPFMEWDLRPELKWFSNSLVCVKFMEWYGNGTVPCMNGLGINIVMSCCKCNNEKLVDSLNFDLGGIVWSYMIRKRVTTDINEKALLQSLLATLLLPWETNLWWLLGNSSVQGINALSEIANEETMNWFKRHPKCVVNNSVGACVYDRERVVKHMVDWESGSLLWDTVSRIKLQSGHCARRDKKERNSRWLHHGLVTRVFLYAYNSTGAKCLCLNNVL</sequence>
<keyword evidence="2" id="KW-1185">Reference proteome</keyword>
<reference evidence="1" key="1">
    <citation type="journal article" date="2020" name="bioRxiv">
        <title>Hybrid origin of Populus tomentosa Carr. identified through genome sequencing and phylogenomic analysis.</title>
        <authorList>
            <person name="An X."/>
            <person name="Gao K."/>
            <person name="Chen Z."/>
            <person name="Li J."/>
            <person name="Yang X."/>
            <person name="Yang X."/>
            <person name="Zhou J."/>
            <person name="Guo T."/>
            <person name="Zhao T."/>
            <person name="Huang S."/>
            <person name="Miao D."/>
            <person name="Khan W.U."/>
            <person name="Rao P."/>
            <person name="Ye M."/>
            <person name="Lei B."/>
            <person name="Liao W."/>
            <person name="Wang J."/>
            <person name="Ji L."/>
            <person name="Li Y."/>
            <person name="Guo B."/>
            <person name="Mustafa N.S."/>
            <person name="Li S."/>
            <person name="Yun Q."/>
            <person name="Keller S.R."/>
            <person name="Mao J."/>
            <person name="Zhang R."/>
            <person name="Strauss S.H."/>
        </authorList>
    </citation>
    <scope>NUCLEOTIDE SEQUENCE</scope>
    <source>
        <strain evidence="1">GM15</strain>
        <tissue evidence="1">Leaf</tissue>
    </source>
</reference>
<name>A0A8X7Z7L9_POPTO</name>
<protein>
    <submittedName>
        <fullName evidence="1">Uncharacterized protein</fullName>
    </submittedName>
</protein>
<gene>
    <name evidence="1" type="ORF">POTOM_034733</name>
</gene>
<proteinExistence type="predicted"/>
<dbReference type="AlphaFoldDB" id="A0A8X7Z7L9"/>
<organism evidence="1 2">
    <name type="scientific">Populus tomentosa</name>
    <name type="common">Chinese white poplar</name>
    <dbReference type="NCBI Taxonomy" id="118781"/>
    <lineage>
        <taxon>Eukaryota</taxon>
        <taxon>Viridiplantae</taxon>
        <taxon>Streptophyta</taxon>
        <taxon>Embryophyta</taxon>
        <taxon>Tracheophyta</taxon>
        <taxon>Spermatophyta</taxon>
        <taxon>Magnoliopsida</taxon>
        <taxon>eudicotyledons</taxon>
        <taxon>Gunneridae</taxon>
        <taxon>Pentapetalae</taxon>
        <taxon>rosids</taxon>
        <taxon>fabids</taxon>
        <taxon>Malpighiales</taxon>
        <taxon>Salicaceae</taxon>
        <taxon>Saliceae</taxon>
        <taxon>Populus</taxon>
    </lineage>
</organism>
<comment type="caution">
    <text evidence="1">The sequence shown here is derived from an EMBL/GenBank/DDBJ whole genome shotgun (WGS) entry which is preliminary data.</text>
</comment>
<accession>A0A8X7Z7L9</accession>
<evidence type="ECO:0000313" key="1">
    <source>
        <dbReference type="EMBL" id="KAG6761508.1"/>
    </source>
</evidence>